<dbReference type="PANTHER" id="PTHR43818">
    <property type="entry name" value="BCDNA.GH03377"/>
    <property type="match status" value="1"/>
</dbReference>
<dbReference type="InterPro" id="IPR036291">
    <property type="entry name" value="NAD(P)-bd_dom_sf"/>
</dbReference>
<dbReference type="Gene3D" id="3.40.50.720">
    <property type="entry name" value="NAD(P)-binding Rossmann-like Domain"/>
    <property type="match status" value="1"/>
</dbReference>
<keyword evidence="1" id="KW-0560">Oxidoreductase</keyword>
<proteinExistence type="predicted"/>
<evidence type="ECO:0000313" key="6">
    <source>
        <dbReference type="Proteomes" id="UP000016843"/>
    </source>
</evidence>
<keyword evidence="6" id="KW-1185">Reference proteome</keyword>
<gene>
    <name evidence="5" type="ORF">P872_21435</name>
</gene>
<dbReference type="OrthoDB" id="9785257at2"/>
<feature type="signal peptide" evidence="2">
    <location>
        <begin position="1"/>
        <end position="32"/>
    </location>
</feature>
<evidence type="ECO:0000259" key="3">
    <source>
        <dbReference type="Pfam" id="PF01408"/>
    </source>
</evidence>
<dbReference type="InterPro" id="IPR000683">
    <property type="entry name" value="Gfo/Idh/MocA-like_OxRdtase_N"/>
</dbReference>
<dbReference type="EMBL" id="AWXR01000081">
    <property type="protein sequence ID" value="ERM80706.1"/>
    <property type="molecule type" value="Genomic_DNA"/>
</dbReference>
<dbReference type="PATRIC" id="fig|1123057.7.peg.4441"/>
<dbReference type="Proteomes" id="UP000016843">
    <property type="component" value="Unassembled WGS sequence"/>
</dbReference>
<organism evidence="5 6">
    <name type="scientific">Rhodonellum psychrophilum GCM71 = DSM 17998</name>
    <dbReference type="NCBI Taxonomy" id="1123057"/>
    <lineage>
        <taxon>Bacteria</taxon>
        <taxon>Pseudomonadati</taxon>
        <taxon>Bacteroidota</taxon>
        <taxon>Cytophagia</taxon>
        <taxon>Cytophagales</taxon>
        <taxon>Cytophagaceae</taxon>
        <taxon>Rhodonellum</taxon>
    </lineage>
</organism>
<sequence>MEQTMSKFEPMNIKLRRLFVLFPLLIFQFCNAPKEDTMENSEKDKVIIMSLDPGHFHAGLIHKTMYPKVDSTVYVFAPEGNELADYLQRIAGYNLREENPTSWNIQVEKGEDYLEQMISKKPGNVMMVAGKNDQKIDYIRAAIANGIHVYADKPLVINQAGFKELIKAFEEAAQKDLMLYDIMTERFEISSMLQRELSMLPEVFGDLETGTLENPAITKESVHHFFKYVSGQPLIRPDWFFDVNKEGEGIVDVTTHLVDLIQWEAFPEMILDTTDVRMLSAKRWPTTMNLDEFKKATGKQSYPEFLQDRIRGEKLEVFSNGEMNYTLRGKHAKVSVIWNFEAPEGAGDTHFSMMRGTKANLIIRQGKEEGYKPTLYIVLLEGQEKAMEEAVNNKLQSTFPGLGLEKLKNGEFLVKIPERYHVGHEAHFAQVTERFLEYFESKKMPDWEVPNMIVKYFTTTKALEMAKTP</sequence>
<dbReference type="AlphaFoldDB" id="U5BVT1"/>
<evidence type="ECO:0000259" key="4">
    <source>
        <dbReference type="Pfam" id="PF16490"/>
    </source>
</evidence>
<dbReference type="PANTHER" id="PTHR43818:SF11">
    <property type="entry name" value="BCDNA.GH03377"/>
    <property type="match status" value="1"/>
</dbReference>
<evidence type="ECO:0000313" key="5">
    <source>
        <dbReference type="EMBL" id="ERM80706.1"/>
    </source>
</evidence>
<dbReference type="eggNOG" id="COG0673">
    <property type="taxonomic scope" value="Bacteria"/>
</dbReference>
<dbReference type="Pfam" id="PF16490">
    <property type="entry name" value="Oxidoreduct_C"/>
    <property type="match status" value="1"/>
</dbReference>
<evidence type="ECO:0000256" key="1">
    <source>
        <dbReference type="ARBA" id="ARBA00023002"/>
    </source>
</evidence>
<dbReference type="SUPFAM" id="SSF51735">
    <property type="entry name" value="NAD(P)-binding Rossmann-fold domains"/>
    <property type="match status" value="1"/>
</dbReference>
<protein>
    <submittedName>
        <fullName evidence="5">Uncharacterized protein</fullName>
    </submittedName>
</protein>
<evidence type="ECO:0000256" key="2">
    <source>
        <dbReference type="SAM" id="SignalP"/>
    </source>
</evidence>
<accession>U5BVT1</accession>
<dbReference type="InterPro" id="IPR032459">
    <property type="entry name" value="Oxidoreduct_C"/>
</dbReference>
<feature type="chain" id="PRO_5004658034" evidence="2">
    <location>
        <begin position="33"/>
        <end position="469"/>
    </location>
</feature>
<dbReference type="Pfam" id="PF01408">
    <property type="entry name" value="GFO_IDH_MocA"/>
    <property type="match status" value="1"/>
</dbReference>
<dbReference type="GO" id="GO:0000166">
    <property type="term" value="F:nucleotide binding"/>
    <property type="evidence" value="ECO:0007669"/>
    <property type="project" value="InterPro"/>
</dbReference>
<reference evidence="5 6" key="1">
    <citation type="journal article" date="2013" name="Genome Announc.">
        <title>Draft Genome Sequence of the Psychrophilic and Alkaliphilic Rhodonellum psychrophilum Strain GCM71T.</title>
        <authorList>
            <person name="Hauptmann A.L."/>
            <person name="Glaring M.A."/>
            <person name="Hallin P.F."/>
            <person name="Prieme A."/>
            <person name="Stougaard P."/>
        </authorList>
    </citation>
    <scope>NUCLEOTIDE SEQUENCE [LARGE SCALE GENOMIC DNA]</scope>
    <source>
        <strain evidence="5 6">GCM71</strain>
    </source>
</reference>
<name>U5BVT1_9BACT</name>
<dbReference type="GO" id="GO:0016491">
    <property type="term" value="F:oxidoreductase activity"/>
    <property type="evidence" value="ECO:0007669"/>
    <property type="project" value="UniProtKB-KW"/>
</dbReference>
<dbReference type="InterPro" id="IPR050463">
    <property type="entry name" value="Gfo/Idh/MocA_oxidrdct_glycsds"/>
</dbReference>
<feature type="domain" description="Gfo/Idh/MocA-like oxidoreductase N-terminal" evidence="3">
    <location>
        <begin position="107"/>
        <end position="173"/>
    </location>
</feature>
<feature type="domain" description="Putative oxidoreductase C-terminal" evidence="4">
    <location>
        <begin position="193"/>
        <end position="467"/>
    </location>
</feature>
<comment type="caution">
    <text evidence="5">The sequence shown here is derived from an EMBL/GenBank/DDBJ whole genome shotgun (WGS) entry which is preliminary data.</text>
</comment>
<keyword evidence="2" id="KW-0732">Signal</keyword>